<dbReference type="Proteomes" id="UP000198510">
    <property type="component" value="Unassembled WGS sequence"/>
</dbReference>
<feature type="transmembrane region" description="Helical" evidence="1">
    <location>
        <begin position="89"/>
        <end position="107"/>
    </location>
</feature>
<evidence type="ECO:0000313" key="2">
    <source>
        <dbReference type="EMBL" id="SDL00025.1"/>
    </source>
</evidence>
<accession>A0A1G9GHM7</accession>
<dbReference type="AlphaFoldDB" id="A0A1G9GHM7"/>
<protein>
    <submittedName>
        <fullName evidence="2">Uncharacterized protein</fullName>
    </submittedName>
</protein>
<keyword evidence="1" id="KW-1133">Transmembrane helix</keyword>
<sequence>MPLPTEEELDRYYLLKQQGHSYREIRERMYAQGHEEDVVKAVIELIDEWELEDVEAQQQRRQTLLSIVIGGILLVAGVALAIGTYRRGYKQFVVAVGMLTIGIGMFLRGLNRRSKGPHAVRKDRRSAFIRNWGR</sequence>
<keyword evidence="3" id="KW-1185">Reference proteome</keyword>
<evidence type="ECO:0000313" key="3">
    <source>
        <dbReference type="Proteomes" id="UP000198510"/>
    </source>
</evidence>
<reference evidence="2 3" key="1">
    <citation type="submission" date="2016-10" db="EMBL/GenBank/DDBJ databases">
        <authorList>
            <person name="de Groot N.N."/>
        </authorList>
    </citation>
    <scope>NUCLEOTIDE SEQUENCE [LARGE SCALE GENOMIC DNA]</scope>
    <source>
        <strain evidence="2 3">DSM 25186</strain>
    </source>
</reference>
<feature type="transmembrane region" description="Helical" evidence="1">
    <location>
        <begin position="64"/>
        <end position="83"/>
    </location>
</feature>
<dbReference type="EMBL" id="FNFO01000004">
    <property type="protein sequence ID" value="SDL00025.1"/>
    <property type="molecule type" value="Genomic_DNA"/>
</dbReference>
<dbReference type="STRING" id="1075417.SAMN05421823_104106"/>
<proteinExistence type="predicted"/>
<evidence type="ECO:0000256" key="1">
    <source>
        <dbReference type="SAM" id="Phobius"/>
    </source>
</evidence>
<organism evidence="2 3">
    <name type="scientific">Catalinimonas alkaloidigena</name>
    <dbReference type="NCBI Taxonomy" id="1075417"/>
    <lineage>
        <taxon>Bacteria</taxon>
        <taxon>Pseudomonadati</taxon>
        <taxon>Bacteroidota</taxon>
        <taxon>Cytophagia</taxon>
        <taxon>Cytophagales</taxon>
        <taxon>Catalimonadaceae</taxon>
        <taxon>Catalinimonas</taxon>
    </lineage>
</organism>
<keyword evidence="1" id="KW-0472">Membrane</keyword>
<dbReference type="RefSeq" id="WP_089681930.1">
    <property type="nucleotide sequence ID" value="NZ_FNFO01000004.1"/>
</dbReference>
<keyword evidence="1" id="KW-0812">Transmembrane</keyword>
<gene>
    <name evidence="2" type="ORF">SAMN05421823_104106</name>
</gene>
<name>A0A1G9GHM7_9BACT</name>